<dbReference type="EMBL" id="QXIR01000016">
    <property type="protein sequence ID" value="RIW32758.1"/>
    <property type="molecule type" value="Genomic_DNA"/>
</dbReference>
<evidence type="ECO:0000313" key="1">
    <source>
        <dbReference type="EMBL" id="RIW32758.1"/>
    </source>
</evidence>
<dbReference type="OrthoDB" id="9769734at2"/>
<sequence>MNIDQIITTLTNYFNEPLKDGEQRKIIFWIDKDYEFTEEVEQLEIEQVIVHKLTDRNQFHTKYILEEENPTSNYLIYSNQELSTEDNWLVDTVLYSKVFYADKISMLLGELNVEPSLRATIKKYEKFFNNKDRLKKFKTYDIQLDTVESIEISILGVLCQTKTPDVEAIVRTVLMDSIVDSENKYIEQMEKFFDVNVFWNFVANRYGYLREEKSLKTLFIHLTVTALSHSIDDQYISNLQSYIAERNKSNGLVFIDHWMHHKSDYEIYNEYAELVEKDIQISDLVNQIPLEVFKQADIFPYFDKAIIIYIANSLSTNLEDYEEYTKLIKLRRAKHFYETYQPIYEALFYTVKIHEFYKQHRNGIPQGQVFDMFTSYVNEYYEMDRYYRKFYVAYDQESNNELIKKLKTMVENIYTNWYMAELNANWSKAVKTELKEQWSLPGVNNQQHFYRNNIASRINNGERVFVIISDAMRYEVGVELSERLNSETLGSCEVQSLLGVVPSVTKLGMASLLPYKELDFDENGRVIVDGKHSSGTENRQKILESKVNDSVAVHFQEVLAMNKSGRREYFKGKKLIYLYHDTIDAHGDKASTEVYTFNAVEKAMNELYDLIKIIRDDLSGTNVYITADHGFLYQRDALEESDKINQVAMNKVEVKRRYILSRDKQEEPGLLDLDLSSIVKNEQQLTAYVPNSTIRFKMQGSGVNFVHGGASLQEIVVPLLEFKNKRQGQKGTKAITKVDVKLTNTTRKITNSIFNLSFFQTEKVADKTIARTVLIYMVDEEGAVISNEETIIADRTFDQPEDRTFKLRFVLKSIPYDKSKTYYLIVKDTETDVAVDKIPFNINLGIVSDFDF</sequence>
<dbReference type="Proteomes" id="UP000265801">
    <property type="component" value="Unassembled WGS sequence"/>
</dbReference>
<dbReference type="NCBIfam" id="TIGR02687">
    <property type="entry name" value="BREX-1 system phosphatase PglZ type A"/>
    <property type="match status" value="1"/>
</dbReference>
<dbReference type="Pfam" id="PF08665">
    <property type="entry name" value="PglZ"/>
    <property type="match status" value="1"/>
</dbReference>
<dbReference type="AlphaFoldDB" id="A0A3A1QWX3"/>
<gene>
    <name evidence="1" type="primary">pglZ</name>
    <name evidence="1" type="ORF">D3H55_12405</name>
</gene>
<reference evidence="1 2" key="1">
    <citation type="submission" date="2018-09" db="EMBL/GenBank/DDBJ databases">
        <title>Bacillus saliacetes sp. nov., isolated from Thai shrimp paste (Ka-pi).</title>
        <authorList>
            <person name="Daroonpunt R."/>
            <person name="Tanasupawat S."/>
            <person name="Yiamsombut S."/>
        </authorList>
    </citation>
    <scope>NUCLEOTIDE SEQUENCE [LARGE SCALE GENOMIC DNA]</scope>
    <source>
        <strain evidence="1 2">SKP7-4</strain>
    </source>
</reference>
<dbReference type="InterPro" id="IPR014060">
    <property type="entry name" value="PglZ"/>
</dbReference>
<evidence type="ECO:0000313" key="2">
    <source>
        <dbReference type="Proteomes" id="UP000265801"/>
    </source>
</evidence>
<accession>A0A3A1QWX3</accession>
<keyword evidence="2" id="KW-1185">Reference proteome</keyword>
<name>A0A3A1QWX3_9BACI</name>
<proteinExistence type="predicted"/>
<comment type="caution">
    <text evidence="1">The sequence shown here is derived from an EMBL/GenBank/DDBJ whole genome shotgun (WGS) entry which is preliminary data.</text>
</comment>
<protein>
    <submittedName>
        <fullName evidence="1">BREX-1 system phosphatase PglZ type A</fullName>
    </submittedName>
</protein>
<organism evidence="1 2">
    <name type="scientific">Bacillus salacetis</name>
    <dbReference type="NCBI Taxonomy" id="2315464"/>
    <lineage>
        <taxon>Bacteria</taxon>
        <taxon>Bacillati</taxon>
        <taxon>Bacillota</taxon>
        <taxon>Bacilli</taxon>
        <taxon>Bacillales</taxon>
        <taxon>Bacillaceae</taxon>
        <taxon>Bacillus</taxon>
    </lineage>
</organism>